<keyword evidence="5" id="KW-0808">Transferase</keyword>
<proteinExistence type="predicted"/>
<dbReference type="Gene3D" id="3.30.70.270">
    <property type="match status" value="2"/>
</dbReference>
<dbReference type="SUPFAM" id="SSF56672">
    <property type="entry name" value="DNA/RNA polymerases"/>
    <property type="match status" value="1"/>
</dbReference>
<dbReference type="SUPFAM" id="SSF50630">
    <property type="entry name" value="Acid proteases"/>
    <property type="match status" value="1"/>
</dbReference>
<evidence type="ECO:0000256" key="1">
    <source>
        <dbReference type="SAM" id="MobiDB-lite"/>
    </source>
</evidence>
<dbReference type="Gene3D" id="3.10.10.10">
    <property type="entry name" value="HIV Type 1 Reverse Transcriptase, subunit A, domain 1"/>
    <property type="match status" value="1"/>
</dbReference>
<feature type="domain" description="Retrotransposon gag" evidence="3">
    <location>
        <begin position="411"/>
        <end position="503"/>
    </location>
</feature>
<dbReference type="Pfam" id="PF00078">
    <property type="entry name" value="RVT_1"/>
    <property type="match status" value="1"/>
</dbReference>
<feature type="region of interest" description="Disordered" evidence="1">
    <location>
        <begin position="1598"/>
        <end position="1617"/>
    </location>
</feature>
<dbReference type="InterPro" id="IPR021109">
    <property type="entry name" value="Peptidase_aspartic_dom_sf"/>
</dbReference>
<dbReference type="Gene3D" id="2.40.70.10">
    <property type="entry name" value="Acid Proteases"/>
    <property type="match status" value="2"/>
</dbReference>
<feature type="domain" description="Reverse transcriptase" evidence="2">
    <location>
        <begin position="2023"/>
        <end position="2175"/>
    </location>
</feature>
<dbReference type="InterPro" id="IPR043128">
    <property type="entry name" value="Rev_trsase/Diguanyl_cyclase"/>
</dbReference>
<evidence type="ECO:0000259" key="4">
    <source>
        <dbReference type="Pfam" id="PF17919"/>
    </source>
</evidence>
<feature type="compositionally biased region" description="Polar residues" evidence="1">
    <location>
        <begin position="1630"/>
        <end position="1642"/>
    </location>
</feature>
<dbReference type="InterPro" id="IPR005162">
    <property type="entry name" value="Retrotrans_gag_dom"/>
</dbReference>
<feature type="region of interest" description="Disordered" evidence="1">
    <location>
        <begin position="1622"/>
        <end position="1692"/>
    </location>
</feature>
<accession>A0A6L2MVM7</accession>
<reference evidence="5" key="1">
    <citation type="journal article" date="2019" name="Sci. Rep.">
        <title>Draft genome of Tanacetum cinerariifolium, the natural source of mosquito coil.</title>
        <authorList>
            <person name="Yamashiro T."/>
            <person name="Shiraishi A."/>
            <person name="Satake H."/>
            <person name="Nakayama K."/>
        </authorList>
    </citation>
    <scope>NUCLEOTIDE SEQUENCE</scope>
</reference>
<feature type="region of interest" description="Disordered" evidence="1">
    <location>
        <begin position="765"/>
        <end position="790"/>
    </location>
</feature>
<name>A0A6L2MVM7_TANCI</name>
<dbReference type="CDD" id="cd01647">
    <property type="entry name" value="RT_LTR"/>
    <property type="match status" value="1"/>
</dbReference>
<evidence type="ECO:0000259" key="3">
    <source>
        <dbReference type="Pfam" id="PF03732"/>
    </source>
</evidence>
<dbReference type="InterPro" id="IPR043502">
    <property type="entry name" value="DNA/RNA_pol_sf"/>
</dbReference>
<feature type="domain" description="Retrotransposon gag" evidence="3">
    <location>
        <begin position="74"/>
        <end position="166"/>
    </location>
</feature>
<comment type="caution">
    <text evidence="5">The sequence shown here is derived from an EMBL/GenBank/DDBJ whole genome shotgun (WGS) entry which is preliminary data.</text>
</comment>
<feature type="domain" description="Reverse transcriptase/retrotransposon-derived protein RNase H-like" evidence="4">
    <location>
        <begin position="2243"/>
        <end position="2327"/>
    </location>
</feature>
<dbReference type="Pfam" id="PF17919">
    <property type="entry name" value="RT_RNaseH_2"/>
    <property type="match status" value="1"/>
</dbReference>
<dbReference type="FunFam" id="3.30.70.270:FF:000020">
    <property type="entry name" value="Transposon Tf2-6 polyprotein-like Protein"/>
    <property type="match status" value="1"/>
</dbReference>
<keyword evidence="5" id="KW-0548">Nucleotidyltransferase</keyword>
<organism evidence="5">
    <name type="scientific">Tanacetum cinerariifolium</name>
    <name type="common">Dalmatian daisy</name>
    <name type="synonym">Chrysanthemum cinerariifolium</name>
    <dbReference type="NCBI Taxonomy" id="118510"/>
    <lineage>
        <taxon>Eukaryota</taxon>
        <taxon>Viridiplantae</taxon>
        <taxon>Streptophyta</taxon>
        <taxon>Embryophyta</taxon>
        <taxon>Tracheophyta</taxon>
        <taxon>Spermatophyta</taxon>
        <taxon>Magnoliopsida</taxon>
        <taxon>eudicotyledons</taxon>
        <taxon>Gunneridae</taxon>
        <taxon>Pentapetalae</taxon>
        <taxon>asterids</taxon>
        <taxon>campanulids</taxon>
        <taxon>Asterales</taxon>
        <taxon>Asteraceae</taxon>
        <taxon>Asteroideae</taxon>
        <taxon>Anthemideae</taxon>
        <taxon>Anthemidinae</taxon>
        <taxon>Tanacetum</taxon>
    </lineage>
</organism>
<dbReference type="InterPro" id="IPR041577">
    <property type="entry name" value="RT_RNaseH_2"/>
</dbReference>
<evidence type="ECO:0000259" key="2">
    <source>
        <dbReference type="Pfam" id="PF00078"/>
    </source>
</evidence>
<dbReference type="GO" id="GO:0003964">
    <property type="term" value="F:RNA-directed DNA polymerase activity"/>
    <property type="evidence" value="ECO:0007669"/>
    <property type="project" value="UniProtKB-KW"/>
</dbReference>
<protein>
    <submittedName>
        <fullName evidence="5">Reverse transcriptase domain-containing protein</fullName>
    </submittedName>
</protein>
<dbReference type="InterPro" id="IPR000477">
    <property type="entry name" value="RT_dom"/>
</dbReference>
<dbReference type="PANTHER" id="PTHR33067:SF35">
    <property type="entry name" value="ASPARTIC PEPTIDASE DDI1-TYPE DOMAIN-CONTAINING PROTEIN"/>
    <property type="match status" value="1"/>
</dbReference>
<dbReference type="PANTHER" id="PTHR33067">
    <property type="entry name" value="RNA-DIRECTED DNA POLYMERASE-RELATED"/>
    <property type="match status" value="1"/>
</dbReference>
<gene>
    <name evidence="5" type="ORF">Tci_050036</name>
</gene>
<keyword evidence="5" id="KW-0695">RNA-directed DNA polymerase</keyword>
<feature type="compositionally biased region" description="Polar residues" evidence="1">
    <location>
        <begin position="1650"/>
        <end position="1664"/>
    </location>
</feature>
<dbReference type="CDD" id="cd00303">
    <property type="entry name" value="retropepsin_like"/>
    <property type="match status" value="2"/>
</dbReference>
<dbReference type="EMBL" id="BKCJ010007596">
    <property type="protein sequence ID" value="GEU78058.1"/>
    <property type="molecule type" value="Genomic_DNA"/>
</dbReference>
<sequence length="2594" mass="292715">MPAIFEWSGGPIAPIAIQATNFGLKNDMIQQVYNSCQFHGLSGDDANKHLDKFLHVTQSIKVNGVTDDALRLYLFPHSLTHHATAWFDRLPRNSINTFEQMAKMFLRKYFPPSMVTKLRNEITNFRQRPDESLFKAWECYKLSIDRCPNHNMLPVTQIDTFYNGLTLRHRGTINDAAGGTFMKRRPEECYDLIENINAHHNDWDTSAQRTTVGNTQMYILREPIKGTLPGNTITNPKEDLKGITTRSGTAYQGPTIPTTSSSPVVECETEATKDMVHPTNNGSTEYVCNLSSNPTPSTNPNPEGRNRRCSKQRIEEFNLDELSPPKVTMADQRTMAQLLQAPTEGYEDAIVVPAITADNFELKHGLLTLVQNKQFFGHDKEDIHAHIRYFNKITSTLKFPNVSNTSIKLMLFPFSLEGAAWIWLEKEPPRSTFTWDDLVLKFINQFFPPSKTTNLCNEITNFQQHFDESFSEAWDRFKDLFRACPHHGFLKLHQLDTFYNPLNLKDQDSLNSAAGGKLLDKMPRECLAIIESKSKPRLENDPEKLGTAPDSLRVTMADQRTMAELLRAPTEGYVEAIVVPLILAEQFELKHSLINMTTTDQFFGHEKDNPYDHIRWGSPPMARKRTSAYKDLLCACPHHGFTELHQLDTFYNALNPADQDSLNAAAGGNLLERTTSAVTTAMTAMLKQSKATPPSAPVKAVEETCVTCGGAIRITSVSPPVATLSQNSGIISKDTFQQPQLITIRGNPGYRPPSMANQIRPPGFAQPNVQNNQNRFGPPQGFNHGNNFNHEQSYQAPAQQNQNVHLNELEKVRRMNEANMKAMQTQIDMVKNELRNEMKISIQTSLSNQTNEIKNMMASLLQMNTASTLGSGSLPSNTVANPKDELKAITTRSGLVIDGPTVPTPPQSINPEVGERVKETFTDPDLAEYTIKVPPPVKMLKALMSNKEKLQEQANTPLNENCSAVILKKLPKKLGDPGKFLIPCGFSELKCKALADLGASINLMPLSVWKKLGLPELISTHITLELANRAISTLTGIARDVIVPVGKFTFPADFVIVDYESDPRVLLILGRPFLRIARALIDVHGKKMILRDGDERLTLNMRHDTSSYSNQPRKESINLINVFNNSKGCNVLSEKLLDLDSTKYLHPPLHDNPLSGNKDFSLKDLIDQKDLANLADIFVDSIPEMFTDEHALDYSSPPIFDEYDDDFLEVEFDAGNVYDDPFDSKGEKIKESKLLIDELDLPCNFYPLSEYDSFISHDFSRVDALPSNNNEDKIFNLGILIQEKPVEIITRFVQDKKLAISNASLMLEDFDPPFYEPLFFKEVPNSSMVELGQAQRPKTSASWEAPHAYRIPRNVKTRAKGLCLPFFISSTSLASLGERPEEAWYCSGFIESDVKGRISMNTSTSGISPDVAELKDMVKALLLDKKSQNQTPATVKAVKESCVTCGGAYSYRNCPATDGNVYRDNIQEFVSQASAVNYNQGNTSYHPPMMSNQIRPPGFPPVPNNQNVQLNQRNNRNYFIQNQNQANNFNQGPVYQPPVFQPPAYQAPTYEAPAPQTQGVSKEDFLAYVKANDCLYFELDTLPSNTIANPRSDLKSITTRNGVSYDGPQNPPSTSFLPKMVEKEPEATKDTVNPTNSGSTKDVQPPVVRSESQIVNSKPGTSPISEPVAYPVSAPRPNLRPSIPYPSRMQDQKLRDKANNQRERFFKIIKDLNFNISFVDALILMPKFSPSLKGLLTNKNKLCELARTSLNKHCLAVLLKKLPEKLGDPGKFLIPCDFPEKAECLALADLGESINLMPLFVWNKLSLPDFTPTCMTLELVDPSISCPVGVAEDVYVKVGSFHFSADFVVIDFDADPRVPLILERSFLKTERAFIDVFKEYTQEVLGFSNVTASGNPAPYYDPIVSTTSSTLTPFRNSDFLLEEVDAFLAIEDDPTLPKVDQSYLDPEGDILLLEAFLNDYPSLPPPNQRNYLPKVYKELKIYEAKSDKSSIDEPLKPSTCVPKKGGFTVVENEDNELILTCLVTGWRVCIDFHKLNEATRKDHFPLSFMDQMLKRLAENQYYCFLDSFSGYFQIPIDPKDREKTTFTCPYGTFGYRRMPFGLCNALGTFQRCMMAIFHDMIEKTMEVFMDDFSVFGNSFQSCLSHLERMLKRCEDTNLCLNWEKSHFMVKEGIVLSHKISKQGIKVDKAKMDVITKLPHPKTVKGIQSFLGHAGFYRRFIKDFPKIARPMTQLLEKYTPFNFSKECVEAFQTLKRKLTEAPILIAPNWDMPFELMCDASDFTIGAVLGQRQDKHFRPIHYASKTMTEAESNYTITKKEMLAVEFTFKMIDTKGAENLAADHLPRLGNPYQNVLDPKEINESFPLETLNLVSTRGNSSAPWFADFANYHAGNFVVKGMSSQQKSKFFKDVKHYCWEDPFLFKNYADQVIRRCVSGQEAVEILKACYYGPTGGHHGPNYTAKKVEVSNRGLKRTFERAVDFDLKTAGDHRIVQLNELRDQAYENSLIYEEKTKRLRDSKIKDRVFNIDDRVLLFSSRLKIFSSKLKSCWSGPFTISQVYPYGTVELSQPDMPNFKVNGHRQHYFREDIPKLVVLDL</sequence>
<dbReference type="Pfam" id="PF03732">
    <property type="entry name" value="Retrotrans_gag"/>
    <property type="match status" value="2"/>
</dbReference>
<evidence type="ECO:0000313" key="5">
    <source>
        <dbReference type="EMBL" id="GEU78058.1"/>
    </source>
</evidence>